<dbReference type="RefSeq" id="WP_085807080.1">
    <property type="nucleotide sequence ID" value="NZ_FWFX01000012.1"/>
</dbReference>
<sequence>MTRLTHIIQSTQKLAYPLALATMLAVGSANACAFHYYVPEQTAVDWLIDGQDVILARPSADNKFAFASARILRGNAPTEQLPYLVDSVLRKKMVRNPDDYVLFARKRDGEWEHVSYVNAAYLSMIEQVQAEAVNWDPGYGADRFAMFAALLNHPDPALKNLALREIDKAPYVMLRQIELSIPVEELARELWSRQGYPFQSVRILLLGLTDADAARDEVYNFINRSKDWDWATNLGAFATALIELDGGNGVNRLENALLSDVAQPLDKLEQVVEALAIHNGTGSPDLRTAIAGALTRMVALRPEAAPMVARQFGNRNDWSQGGALAQVMQNKGVTDPIDQLTIANYVGRAQSSSAKGSLEN</sequence>
<evidence type="ECO:0000313" key="3">
    <source>
        <dbReference type="Proteomes" id="UP000193061"/>
    </source>
</evidence>
<feature type="signal peptide" evidence="1">
    <location>
        <begin position="1"/>
        <end position="31"/>
    </location>
</feature>
<evidence type="ECO:0000313" key="2">
    <source>
        <dbReference type="EMBL" id="SLN64501.1"/>
    </source>
</evidence>
<gene>
    <name evidence="2" type="ORF">ROA7450_03410</name>
</gene>
<evidence type="ECO:0000256" key="1">
    <source>
        <dbReference type="SAM" id="SignalP"/>
    </source>
</evidence>
<reference evidence="2 3" key="1">
    <citation type="submission" date="2017-03" db="EMBL/GenBank/DDBJ databases">
        <authorList>
            <person name="Afonso C.L."/>
            <person name="Miller P.J."/>
            <person name="Scott M.A."/>
            <person name="Spackman E."/>
            <person name="Goraichik I."/>
            <person name="Dimitrov K.M."/>
            <person name="Suarez D.L."/>
            <person name="Swayne D.E."/>
        </authorList>
    </citation>
    <scope>NUCLEOTIDE SEQUENCE [LARGE SCALE GENOMIC DNA]</scope>
    <source>
        <strain evidence="2 3">CECT 7450</strain>
    </source>
</reference>
<dbReference type="AlphaFoldDB" id="A0A1X6ZY56"/>
<evidence type="ECO:0008006" key="4">
    <source>
        <dbReference type="Google" id="ProtNLM"/>
    </source>
</evidence>
<dbReference type="EMBL" id="FWFX01000012">
    <property type="protein sequence ID" value="SLN64501.1"/>
    <property type="molecule type" value="Genomic_DNA"/>
</dbReference>
<feature type="chain" id="PRO_5012801336" description="HEAT repeat domain-containing protein" evidence="1">
    <location>
        <begin position="32"/>
        <end position="360"/>
    </location>
</feature>
<name>A0A1X6ZY56_9RHOB</name>
<organism evidence="2 3">
    <name type="scientific">Roseovarius albus</name>
    <dbReference type="NCBI Taxonomy" id="1247867"/>
    <lineage>
        <taxon>Bacteria</taxon>
        <taxon>Pseudomonadati</taxon>
        <taxon>Pseudomonadota</taxon>
        <taxon>Alphaproteobacteria</taxon>
        <taxon>Rhodobacterales</taxon>
        <taxon>Roseobacteraceae</taxon>
        <taxon>Roseovarius</taxon>
    </lineage>
</organism>
<keyword evidence="3" id="KW-1185">Reference proteome</keyword>
<dbReference type="OrthoDB" id="7702485at2"/>
<dbReference type="Proteomes" id="UP000193061">
    <property type="component" value="Unassembled WGS sequence"/>
</dbReference>
<keyword evidence="1" id="KW-0732">Signal</keyword>
<accession>A0A1X6ZY56</accession>
<protein>
    <recommendedName>
        <fullName evidence="4">HEAT repeat domain-containing protein</fullName>
    </recommendedName>
</protein>
<proteinExistence type="predicted"/>